<keyword evidence="2" id="KW-1185">Reference proteome</keyword>
<reference evidence="1 2" key="1">
    <citation type="submission" date="2016-10" db="EMBL/GenBank/DDBJ databases">
        <title>Genome sequence of Rothia aeria strain JCM11412.</title>
        <authorList>
            <person name="Nambu T."/>
        </authorList>
    </citation>
    <scope>NUCLEOTIDE SEQUENCE [LARGE SCALE GENOMIC DNA]</scope>
    <source>
        <strain evidence="1 2">JCM 11412</strain>
    </source>
</reference>
<dbReference type="AlphaFoldDB" id="A0A2Z5R1B0"/>
<evidence type="ECO:0000313" key="1">
    <source>
        <dbReference type="EMBL" id="BAV88274.1"/>
    </source>
</evidence>
<sequence length="47" mass="5753">MRIVEQYARIAQQQLIEAQQRVDFVHRKIMFYQELIESNDESRICPQ</sequence>
<proteinExistence type="predicted"/>
<dbReference type="KEGG" id="raj:RA11412_1975"/>
<protein>
    <submittedName>
        <fullName evidence="1">Uncharacterized protein</fullName>
    </submittedName>
</protein>
<gene>
    <name evidence="1" type="ORF">RA11412_1975</name>
</gene>
<evidence type="ECO:0000313" key="2">
    <source>
        <dbReference type="Proteomes" id="UP000250241"/>
    </source>
</evidence>
<organism evidence="1 2">
    <name type="scientific">Rothia aeria</name>
    <dbReference type="NCBI Taxonomy" id="172042"/>
    <lineage>
        <taxon>Bacteria</taxon>
        <taxon>Bacillati</taxon>
        <taxon>Actinomycetota</taxon>
        <taxon>Actinomycetes</taxon>
        <taxon>Micrococcales</taxon>
        <taxon>Micrococcaceae</taxon>
        <taxon>Rothia</taxon>
    </lineage>
</organism>
<accession>A0A2Z5R1B0</accession>
<dbReference type="EMBL" id="AP017895">
    <property type="protein sequence ID" value="BAV88274.1"/>
    <property type="molecule type" value="Genomic_DNA"/>
</dbReference>
<name>A0A2Z5R1B0_9MICC</name>
<dbReference type="Proteomes" id="UP000250241">
    <property type="component" value="Chromosome"/>
</dbReference>